<evidence type="ECO:0000256" key="2">
    <source>
        <dbReference type="ARBA" id="ARBA00023242"/>
    </source>
</evidence>
<accession>A0AA88SQ15</accession>
<dbReference type="GO" id="GO:0043123">
    <property type="term" value="P:positive regulation of canonical NF-kappaB signal transduction"/>
    <property type="evidence" value="ECO:0007669"/>
    <property type="project" value="InterPro"/>
</dbReference>
<proteinExistence type="predicted"/>
<dbReference type="GO" id="GO:0045766">
    <property type="term" value="P:positive regulation of angiogenesis"/>
    <property type="evidence" value="ECO:0007669"/>
    <property type="project" value="InterPro"/>
</dbReference>
<evidence type="ECO:0000256" key="4">
    <source>
        <dbReference type="SAM" id="Phobius"/>
    </source>
</evidence>
<evidence type="ECO:0000256" key="3">
    <source>
        <dbReference type="SAM" id="MobiDB-lite"/>
    </source>
</evidence>
<comment type="caution">
    <text evidence="5">The sequence shown here is derived from an EMBL/GenBank/DDBJ whole genome shotgun (WGS) entry which is preliminary data.</text>
</comment>
<dbReference type="GO" id="GO:0006357">
    <property type="term" value="P:regulation of transcription by RNA polymerase II"/>
    <property type="evidence" value="ECO:0007669"/>
    <property type="project" value="TreeGrafter"/>
</dbReference>
<feature type="compositionally biased region" description="Basic and acidic residues" evidence="3">
    <location>
        <begin position="187"/>
        <end position="202"/>
    </location>
</feature>
<name>A0AA88SQ15_CHASR</name>
<evidence type="ECO:0000256" key="1">
    <source>
        <dbReference type="ARBA" id="ARBA00004123"/>
    </source>
</evidence>
<dbReference type="InterPro" id="IPR031402">
    <property type="entry name" value="LYRIC"/>
</dbReference>
<dbReference type="EMBL" id="JAUPFM010000008">
    <property type="protein sequence ID" value="KAK2844137.1"/>
    <property type="molecule type" value="Genomic_DNA"/>
</dbReference>
<keyword evidence="4" id="KW-0472">Membrane</keyword>
<keyword evidence="4" id="KW-1133">Transmembrane helix</keyword>
<dbReference type="AlphaFoldDB" id="A0AA88SQ15"/>
<evidence type="ECO:0008006" key="7">
    <source>
        <dbReference type="Google" id="ProtNLM"/>
    </source>
</evidence>
<comment type="subcellular location">
    <subcellularLocation>
        <location evidence="1">Nucleus</location>
    </subcellularLocation>
</comment>
<dbReference type="GO" id="GO:0005634">
    <property type="term" value="C:nucleus"/>
    <property type="evidence" value="ECO:0007669"/>
    <property type="project" value="UniProtKB-SubCell"/>
</dbReference>
<dbReference type="Proteomes" id="UP001187415">
    <property type="component" value="Unassembled WGS sequence"/>
</dbReference>
<organism evidence="5 6">
    <name type="scientific">Channa striata</name>
    <name type="common">Snakehead murrel</name>
    <name type="synonym">Ophicephalus striatus</name>
    <dbReference type="NCBI Taxonomy" id="64152"/>
    <lineage>
        <taxon>Eukaryota</taxon>
        <taxon>Metazoa</taxon>
        <taxon>Chordata</taxon>
        <taxon>Craniata</taxon>
        <taxon>Vertebrata</taxon>
        <taxon>Euteleostomi</taxon>
        <taxon>Actinopterygii</taxon>
        <taxon>Neopterygii</taxon>
        <taxon>Teleostei</taxon>
        <taxon>Neoteleostei</taxon>
        <taxon>Acanthomorphata</taxon>
        <taxon>Anabantaria</taxon>
        <taxon>Anabantiformes</taxon>
        <taxon>Channoidei</taxon>
        <taxon>Channidae</taxon>
        <taxon>Channa</taxon>
    </lineage>
</organism>
<protein>
    <recommendedName>
        <fullName evidence="7">Protein LYRIC-like</fullName>
    </recommendedName>
</protein>
<feature type="compositionally biased region" description="Basic and acidic residues" evidence="3">
    <location>
        <begin position="164"/>
        <end position="179"/>
    </location>
</feature>
<dbReference type="PANTHER" id="PTHR23251">
    <property type="entry name" value="LYSINE-RICH CEACAM1 CO-ISOLATED PROTEIN LYRIC PROTEIN"/>
    <property type="match status" value="1"/>
</dbReference>
<dbReference type="GO" id="GO:0043066">
    <property type="term" value="P:negative regulation of apoptotic process"/>
    <property type="evidence" value="ECO:0007669"/>
    <property type="project" value="InterPro"/>
</dbReference>
<feature type="compositionally biased region" description="Basic and acidic residues" evidence="3">
    <location>
        <begin position="146"/>
        <end position="155"/>
    </location>
</feature>
<gene>
    <name evidence="5" type="ORF">Q5P01_010796</name>
</gene>
<feature type="region of interest" description="Disordered" evidence="3">
    <location>
        <begin position="83"/>
        <end position="246"/>
    </location>
</feature>
<evidence type="ECO:0000313" key="6">
    <source>
        <dbReference type="Proteomes" id="UP001187415"/>
    </source>
</evidence>
<dbReference type="GO" id="GO:0003712">
    <property type="term" value="F:transcription coregulator activity"/>
    <property type="evidence" value="ECO:0007669"/>
    <property type="project" value="TreeGrafter"/>
</dbReference>
<evidence type="ECO:0000313" key="5">
    <source>
        <dbReference type="EMBL" id="KAK2844137.1"/>
    </source>
</evidence>
<sequence length="538" mass="58337">MEQWQDAASQQVKLLTKRTNELLSRGLELLRSELGVDLGLKPELIPPWVILLATCTGLVLMVVLWASLYRALFKKRPALSDADDGIETKRGVGTVKPVKPEEPKKKKKRAERFKAQPNGRAVAEPQVEAIETEETVPHHHSLPPEAKADKVAEVKKSKKKAKQALKETKTVPTDGKEPEEGTWETKVSNKEKREQRKKDKSSSDGSASPGGGDTPVSAPQEQPKATAAPAPASQKKKKESTKVKADKLEAAVSKVNSSEVPTVKAGGTDLTVKVPAHSVAPKTDPWTASREPASLWRAEIDDSWTVIDRPTAELNLSFTGLGVSAAEPKPVSDLPWLSQPSPDDEWSGLNGGSVDPSSDWNAPSEAWGNYEEPTPDPPPAQEQPVPEPAKVNLVIGAVEEEDEEDGKEKVEPSADGAAKNKKKKKKKKKAVEEEGASGQGDETAKQATTAPSVKKQITLQENTPPVQPVKAAAVELRVERPMKESISQKPPLTQVPQKPFDGDPTAKQNNLPAPTQQKKPDENQAPKPAKKKKARRET</sequence>
<feature type="region of interest" description="Disordered" evidence="3">
    <location>
        <begin position="324"/>
        <end position="538"/>
    </location>
</feature>
<dbReference type="InterPro" id="IPR052305">
    <property type="entry name" value="TransReg_TumorExp"/>
</dbReference>
<reference evidence="5" key="1">
    <citation type="submission" date="2023-07" db="EMBL/GenBank/DDBJ databases">
        <title>Chromosome-level Genome Assembly of Striped Snakehead (Channa striata).</title>
        <authorList>
            <person name="Liu H."/>
        </authorList>
    </citation>
    <scope>NUCLEOTIDE SEQUENCE</scope>
    <source>
        <strain evidence="5">Gz</strain>
        <tissue evidence="5">Muscle</tissue>
    </source>
</reference>
<keyword evidence="6" id="KW-1185">Reference proteome</keyword>
<keyword evidence="4" id="KW-0812">Transmembrane</keyword>
<feature type="compositionally biased region" description="Basic residues" evidence="3">
    <location>
        <begin position="528"/>
        <end position="538"/>
    </location>
</feature>
<dbReference type="Pfam" id="PF15686">
    <property type="entry name" value="LYRIC"/>
    <property type="match status" value="1"/>
</dbReference>
<feature type="compositionally biased region" description="Basic residues" evidence="3">
    <location>
        <begin position="419"/>
        <end position="429"/>
    </location>
</feature>
<feature type="compositionally biased region" description="Polar residues" evidence="3">
    <location>
        <begin position="485"/>
        <end position="496"/>
    </location>
</feature>
<feature type="compositionally biased region" description="Polar residues" evidence="3">
    <location>
        <begin position="445"/>
        <end position="464"/>
    </location>
</feature>
<feature type="compositionally biased region" description="Low complexity" evidence="3">
    <location>
        <begin position="218"/>
        <end position="233"/>
    </location>
</feature>
<dbReference type="PANTHER" id="PTHR23251:SF0">
    <property type="entry name" value="PROTEIN LYRIC"/>
    <property type="match status" value="1"/>
</dbReference>
<feature type="compositionally biased region" description="Polar residues" evidence="3">
    <location>
        <begin position="506"/>
        <end position="517"/>
    </location>
</feature>
<feature type="transmembrane region" description="Helical" evidence="4">
    <location>
        <begin position="48"/>
        <end position="69"/>
    </location>
</feature>
<feature type="compositionally biased region" description="Pro residues" evidence="3">
    <location>
        <begin position="375"/>
        <end position="387"/>
    </location>
</feature>
<keyword evidence="2" id="KW-0539">Nucleus</keyword>